<name>A0ABP7UBU8_9FLAO</name>
<evidence type="ECO:0000259" key="2">
    <source>
        <dbReference type="Pfam" id="PF00534"/>
    </source>
</evidence>
<keyword evidence="1" id="KW-0808">Transferase</keyword>
<dbReference type="InterPro" id="IPR001296">
    <property type="entry name" value="Glyco_trans_1"/>
</dbReference>
<dbReference type="EMBL" id="BAABCS010000002">
    <property type="protein sequence ID" value="GAA4039987.1"/>
    <property type="molecule type" value="Genomic_DNA"/>
</dbReference>
<accession>A0ABP7UBU8</accession>
<sequence>MTFCIITHVIHLQSEDKYLGYAPYVNEMNIWLKHVDKVIIVAPLKHIDKTAIHQAYQHHTIEFIEVPSFSLTSFKEIIKSIVTLPVLFLKIFDGIKRSNHIHLRCPGNMGLLGTLVQIFFPKKAKTAKYAGNWDSNSKQPLSYKIQKSILSNTFLTKNMQVLVYGDWKNQTKNIKSFFTATYREDEKIDVTARNLNIKLQFLFVGTLSKGKQPIYAVKLVESLKRKGINLELSIYGEGQEKEAIENYIQINDLNDVVFLKGNVSRDDMKLIYQQSHFLILPSKSEGWPKVVAEAMFWGCLPVASKVSCVPNMLGNGERGILLSEDLEYDCNLVLKCVDNQELYNTKINAAISWSRNFTIDKFESEIEKLLKA</sequence>
<reference evidence="4" key="1">
    <citation type="journal article" date="2019" name="Int. J. Syst. Evol. Microbiol.">
        <title>The Global Catalogue of Microorganisms (GCM) 10K type strain sequencing project: providing services to taxonomists for standard genome sequencing and annotation.</title>
        <authorList>
            <consortium name="The Broad Institute Genomics Platform"/>
            <consortium name="The Broad Institute Genome Sequencing Center for Infectious Disease"/>
            <person name="Wu L."/>
            <person name="Ma J."/>
        </authorList>
    </citation>
    <scope>NUCLEOTIDE SEQUENCE [LARGE SCALE GENOMIC DNA]</scope>
    <source>
        <strain evidence="4">JCM 17068</strain>
    </source>
</reference>
<organism evidence="3 4">
    <name type="scientific">Flavobacterium chungnamense</name>
    <dbReference type="NCBI Taxonomy" id="706182"/>
    <lineage>
        <taxon>Bacteria</taxon>
        <taxon>Pseudomonadati</taxon>
        <taxon>Bacteroidota</taxon>
        <taxon>Flavobacteriia</taxon>
        <taxon>Flavobacteriales</taxon>
        <taxon>Flavobacteriaceae</taxon>
        <taxon>Flavobacterium</taxon>
    </lineage>
</organism>
<protein>
    <submittedName>
        <fullName evidence="3">Glycosyltransferase</fullName>
    </submittedName>
</protein>
<dbReference type="RefSeq" id="WP_345088968.1">
    <property type="nucleotide sequence ID" value="NZ_BAABCS010000002.1"/>
</dbReference>
<proteinExistence type="predicted"/>
<keyword evidence="4" id="KW-1185">Reference proteome</keyword>
<gene>
    <name evidence="3" type="ORF">GCM10022388_00660</name>
</gene>
<feature type="domain" description="Glycosyl transferase family 1" evidence="2">
    <location>
        <begin position="198"/>
        <end position="325"/>
    </location>
</feature>
<dbReference type="CDD" id="cd01635">
    <property type="entry name" value="Glycosyltransferase_GTB-type"/>
    <property type="match status" value="1"/>
</dbReference>
<comment type="caution">
    <text evidence="3">The sequence shown here is derived from an EMBL/GenBank/DDBJ whole genome shotgun (WGS) entry which is preliminary data.</text>
</comment>
<evidence type="ECO:0000313" key="3">
    <source>
        <dbReference type="EMBL" id="GAA4039987.1"/>
    </source>
</evidence>
<dbReference type="Proteomes" id="UP001500426">
    <property type="component" value="Unassembled WGS sequence"/>
</dbReference>
<dbReference type="Pfam" id="PF00534">
    <property type="entry name" value="Glycos_transf_1"/>
    <property type="match status" value="1"/>
</dbReference>
<dbReference type="PANTHER" id="PTHR46401">
    <property type="entry name" value="GLYCOSYLTRANSFERASE WBBK-RELATED"/>
    <property type="match status" value="1"/>
</dbReference>
<evidence type="ECO:0000256" key="1">
    <source>
        <dbReference type="ARBA" id="ARBA00022679"/>
    </source>
</evidence>
<evidence type="ECO:0000313" key="4">
    <source>
        <dbReference type="Proteomes" id="UP001500426"/>
    </source>
</evidence>
<dbReference type="PANTHER" id="PTHR46401:SF2">
    <property type="entry name" value="GLYCOSYLTRANSFERASE WBBK-RELATED"/>
    <property type="match status" value="1"/>
</dbReference>
<dbReference type="SUPFAM" id="SSF53756">
    <property type="entry name" value="UDP-Glycosyltransferase/glycogen phosphorylase"/>
    <property type="match status" value="1"/>
</dbReference>
<dbReference type="Gene3D" id="3.40.50.2000">
    <property type="entry name" value="Glycogen Phosphorylase B"/>
    <property type="match status" value="2"/>
</dbReference>